<dbReference type="Pfam" id="PF15052">
    <property type="entry name" value="TMEM169"/>
    <property type="match status" value="1"/>
</dbReference>
<feature type="region of interest" description="Disordered" evidence="1">
    <location>
        <begin position="1"/>
        <end position="25"/>
    </location>
</feature>
<accession>A0A9Q0MHL4</accession>
<gene>
    <name evidence="3" type="primary">TMEM169</name>
    <name evidence="3" type="ORF">Bhyg_17636</name>
</gene>
<dbReference type="EMBL" id="WJQU01004652">
    <property type="protein sequence ID" value="KAJ6614857.1"/>
    <property type="molecule type" value="Genomic_DNA"/>
</dbReference>
<evidence type="ECO:0000313" key="4">
    <source>
        <dbReference type="Proteomes" id="UP001151699"/>
    </source>
</evidence>
<name>A0A9Q0MHL4_9DIPT</name>
<dbReference type="Proteomes" id="UP001151699">
    <property type="component" value="Unassembled WGS sequence"/>
</dbReference>
<evidence type="ECO:0000313" key="3">
    <source>
        <dbReference type="EMBL" id="KAJ6614857.1"/>
    </source>
</evidence>
<dbReference type="PANTHER" id="PTHR31777">
    <property type="entry name" value="TRANSMEMBRANE PROTEIN 169"/>
    <property type="match status" value="1"/>
</dbReference>
<evidence type="ECO:0000256" key="2">
    <source>
        <dbReference type="SAM" id="Phobius"/>
    </source>
</evidence>
<dbReference type="OrthoDB" id="10066407at2759"/>
<keyword evidence="4" id="KW-1185">Reference proteome</keyword>
<keyword evidence="2 3" id="KW-0812">Transmembrane</keyword>
<keyword evidence="2" id="KW-1133">Transmembrane helix</keyword>
<keyword evidence="2" id="KW-0472">Membrane</keyword>
<dbReference type="InterPro" id="IPR029386">
    <property type="entry name" value="TMEM169"/>
</dbReference>
<feature type="transmembrane region" description="Helical" evidence="2">
    <location>
        <begin position="297"/>
        <end position="319"/>
    </location>
</feature>
<evidence type="ECO:0000256" key="1">
    <source>
        <dbReference type="SAM" id="MobiDB-lite"/>
    </source>
</evidence>
<feature type="transmembrane region" description="Helical" evidence="2">
    <location>
        <begin position="248"/>
        <end position="276"/>
    </location>
</feature>
<proteinExistence type="predicted"/>
<comment type="caution">
    <text evidence="3">The sequence shown here is derived from an EMBL/GenBank/DDBJ whole genome shotgun (WGS) entry which is preliminary data.</text>
</comment>
<reference evidence="3" key="1">
    <citation type="submission" date="2022-07" db="EMBL/GenBank/DDBJ databases">
        <authorList>
            <person name="Trinca V."/>
            <person name="Uliana J.V.C."/>
            <person name="Torres T.T."/>
            <person name="Ward R.J."/>
            <person name="Monesi N."/>
        </authorList>
    </citation>
    <scope>NUCLEOTIDE SEQUENCE</scope>
    <source>
        <strain evidence="3">HSMRA1968</strain>
        <tissue evidence="3">Whole embryos</tissue>
    </source>
</reference>
<protein>
    <submittedName>
        <fullName evidence="3">Transmembrane protein</fullName>
    </submittedName>
</protein>
<sequence>MVGSDLSFIPPKKRQTTKKPNGTQNYVDHIVSSRTKQSPTLHSPDDCIMNASLILNKSNSEKRLSADDNRLSSSRDLNSIKALNEREEVQNFDTLSPPSKECSAILTSRSYSEDSSLDAKSSLSQDCLTTQSTKKRVNIKTDFLLQRNQRNSPNSTNYDDLESGETSILNAELDKSSLDRYNTLRTDSYLTMTGTVKRGRKKGQSVDLQLNISRDELEKINAAVVAVEQIQQQSNDCCVCSLTTGMHILLLSIICVPFVAVYTSIYSFYIGTLTWYNIFNYFNEEKSYLHKLLMSPILILTYPFGICICAIGLGIYAGLVQLSFSLTRWYNELTDVEKGFYGWLCSFLHLSDCSPYEVVILTDLRLPETVIHGNSSTEELSL</sequence>
<dbReference type="PANTHER" id="PTHR31777:SF0">
    <property type="entry name" value="TRANSMEMBRANE PROTEIN 169"/>
    <property type="match status" value="1"/>
</dbReference>
<dbReference type="AlphaFoldDB" id="A0A9Q0MHL4"/>
<organism evidence="3 4">
    <name type="scientific">Pseudolycoriella hygida</name>
    <dbReference type="NCBI Taxonomy" id="35572"/>
    <lineage>
        <taxon>Eukaryota</taxon>
        <taxon>Metazoa</taxon>
        <taxon>Ecdysozoa</taxon>
        <taxon>Arthropoda</taxon>
        <taxon>Hexapoda</taxon>
        <taxon>Insecta</taxon>
        <taxon>Pterygota</taxon>
        <taxon>Neoptera</taxon>
        <taxon>Endopterygota</taxon>
        <taxon>Diptera</taxon>
        <taxon>Nematocera</taxon>
        <taxon>Sciaroidea</taxon>
        <taxon>Sciaridae</taxon>
        <taxon>Pseudolycoriella</taxon>
    </lineage>
</organism>